<dbReference type="GO" id="GO:0003700">
    <property type="term" value="F:DNA-binding transcription factor activity"/>
    <property type="evidence" value="ECO:0007669"/>
    <property type="project" value="InterPro"/>
</dbReference>
<dbReference type="PATRIC" id="fig|1137280.3.peg.915"/>
<proteinExistence type="predicted"/>
<dbReference type="SMART" id="SM00895">
    <property type="entry name" value="FCD"/>
    <property type="match status" value="1"/>
</dbReference>
<dbReference type="InterPro" id="IPR008920">
    <property type="entry name" value="TF_FadR/GntR_C"/>
</dbReference>
<evidence type="ECO:0000259" key="4">
    <source>
        <dbReference type="PROSITE" id="PS50949"/>
    </source>
</evidence>
<dbReference type="PANTHER" id="PTHR43537">
    <property type="entry name" value="TRANSCRIPTIONAL REGULATOR, GNTR FAMILY"/>
    <property type="match status" value="1"/>
</dbReference>
<evidence type="ECO:0000313" key="6">
    <source>
        <dbReference type="Proteomes" id="UP000035057"/>
    </source>
</evidence>
<dbReference type="Pfam" id="PF07729">
    <property type="entry name" value="FCD"/>
    <property type="match status" value="1"/>
</dbReference>
<dbReference type="Gene3D" id="1.10.10.10">
    <property type="entry name" value="Winged helix-like DNA-binding domain superfamily/Winged helix DNA-binding domain"/>
    <property type="match status" value="1"/>
</dbReference>
<dbReference type="InterPro" id="IPR000524">
    <property type="entry name" value="Tscrpt_reg_HTH_GntR"/>
</dbReference>
<evidence type="ECO:0000313" key="5">
    <source>
        <dbReference type="EMBL" id="KEF32466.1"/>
    </source>
</evidence>
<dbReference type="AlphaFoldDB" id="A0A072N4L8"/>
<evidence type="ECO:0000256" key="3">
    <source>
        <dbReference type="ARBA" id="ARBA00023163"/>
    </source>
</evidence>
<dbReference type="InterPro" id="IPR011711">
    <property type="entry name" value="GntR_C"/>
</dbReference>
<comment type="caution">
    <text evidence="5">The sequence shown here is derived from an EMBL/GenBank/DDBJ whole genome shotgun (WGS) entry which is preliminary data.</text>
</comment>
<evidence type="ECO:0000256" key="2">
    <source>
        <dbReference type="ARBA" id="ARBA00023125"/>
    </source>
</evidence>
<dbReference type="PANTHER" id="PTHR43537:SF51">
    <property type="entry name" value="HTH-TYPE TRANSCRIPTIONAL REGULATOR LGOR-RELATED"/>
    <property type="match status" value="1"/>
</dbReference>
<organism evidence="5 6">
    <name type="scientific">Marinobacter nitratireducens</name>
    <dbReference type="NCBI Taxonomy" id="1137280"/>
    <lineage>
        <taxon>Bacteria</taxon>
        <taxon>Pseudomonadati</taxon>
        <taxon>Pseudomonadota</taxon>
        <taxon>Gammaproteobacteria</taxon>
        <taxon>Pseudomonadales</taxon>
        <taxon>Marinobacteraceae</taxon>
        <taxon>Marinobacter</taxon>
    </lineage>
</organism>
<sequence length="227" mass="25198">MLKPIQKGSLVETAIDSLRSTIEGGQWPIGAKLPIEAELSEALGVSRNTVREAVRVLVHMGMLETRQGDGTYVRANRDAGETLRRIARTKLAEQIEVRMMLETEAAALAATRRTDDDLRVMSEALDARAAAGDNLDQRIAHDERFHHALIQAAHNTALKELYSYFAHAISQTIEQTETQSDLPEPSQEDHELLLAAVRRKDATKAGELARALLYPSLNVLNRDGDRR</sequence>
<protein>
    <submittedName>
        <fullName evidence="5">Transcriptional regulator, GntR family</fullName>
    </submittedName>
</protein>
<dbReference type="PROSITE" id="PS50949">
    <property type="entry name" value="HTH_GNTR"/>
    <property type="match status" value="1"/>
</dbReference>
<name>A0A072N4L8_9GAMM</name>
<dbReference type="InterPro" id="IPR036390">
    <property type="entry name" value="WH_DNA-bd_sf"/>
</dbReference>
<dbReference type="CDD" id="cd07377">
    <property type="entry name" value="WHTH_GntR"/>
    <property type="match status" value="1"/>
</dbReference>
<dbReference type="RefSeq" id="WP_036129098.1">
    <property type="nucleotide sequence ID" value="NZ_ANIE01000003.1"/>
</dbReference>
<dbReference type="GO" id="GO:0003677">
    <property type="term" value="F:DNA binding"/>
    <property type="evidence" value="ECO:0007669"/>
    <property type="project" value="UniProtKB-KW"/>
</dbReference>
<dbReference type="Proteomes" id="UP000035057">
    <property type="component" value="Unassembled WGS sequence"/>
</dbReference>
<evidence type="ECO:0000256" key="1">
    <source>
        <dbReference type="ARBA" id="ARBA00023015"/>
    </source>
</evidence>
<reference evidence="5 6" key="1">
    <citation type="submission" date="2012-12" db="EMBL/GenBank/DDBJ databases">
        <title>Genome assembly of Marinobacter sp. AK21.</title>
        <authorList>
            <person name="Khatri I."/>
            <person name="Kumar R."/>
            <person name="Vaidya B."/>
            <person name="Subramanian S."/>
            <person name="Pinnaka A."/>
        </authorList>
    </citation>
    <scope>NUCLEOTIDE SEQUENCE [LARGE SCALE GENOMIC DNA]</scope>
    <source>
        <strain evidence="5 6">AK21</strain>
    </source>
</reference>
<dbReference type="Pfam" id="PF00392">
    <property type="entry name" value="GntR"/>
    <property type="match status" value="1"/>
</dbReference>
<dbReference type="SUPFAM" id="SSF46785">
    <property type="entry name" value="Winged helix' DNA-binding domain"/>
    <property type="match status" value="1"/>
</dbReference>
<dbReference type="OrthoDB" id="1040417at2"/>
<gene>
    <name evidence="5" type="ORF">D777_01100</name>
</gene>
<dbReference type="Gene3D" id="1.20.120.530">
    <property type="entry name" value="GntR ligand-binding domain-like"/>
    <property type="match status" value="1"/>
</dbReference>
<dbReference type="PRINTS" id="PR00035">
    <property type="entry name" value="HTHGNTR"/>
</dbReference>
<dbReference type="SMART" id="SM00345">
    <property type="entry name" value="HTH_GNTR"/>
    <property type="match status" value="1"/>
</dbReference>
<feature type="domain" description="HTH gntR-type" evidence="4">
    <location>
        <begin position="8"/>
        <end position="76"/>
    </location>
</feature>
<dbReference type="SUPFAM" id="SSF48008">
    <property type="entry name" value="GntR ligand-binding domain-like"/>
    <property type="match status" value="1"/>
</dbReference>
<accession>A0A072N4L8</accession>
<keyword evidence="3" id="KW-0804">Transcription</keyword>
<dbReference type="InterPro" id="IPR036388">
    <property type="entry name" value="WH-like_DNA-bd_sf"/>
</dbReference>
<keyword evidence="2" id="KW-0238">DNA-binding</keyword>
<keyword evidence="6" id="KW-1185">Reference proteome</keyword>
<dbReference type="EMBL" id="ANIE01000003">
    <property type="protein sequence ID" value="KEF32466.1"/>
    <property type="molecule type" value="Genomic_DNA"/>
</dbReference>
<keyword evidence="1" id="KW-0805">Transcription regulation</keyword>
<dbReference type="STRING" id="1137280.D777_01100"/>